<dbReference type="InterPro" id="IPR036424">
    <property type="entry name" value="UPP_synth-like_sf"/>
</dbReference>
<proteinExistence type="predicted"/>
<dbReference type="GO" id="GO:0045547">
    <property type="term" value="F:ditrans,polycis-polyprenyl diphosphate synthase [(2E,6E)-farnesyl diphosphate specific] activity"/>
    <property type="evidence" value="ECO:0007669"/>
    <property type="project" value="TreeGrafter"/>
</dbReference>
<dbReference type="PROSITE" id="PS51257">
    <property type="entry name" value="PROKAR_LIPOPROTEIN"/>
    <property type="match status" value="1"/>
</dbReference>
<evidence type="ECO:0008006" key="4">
    <source>
        <dbReference type="Google" id="ProtNLM"/>
    </source>
</evidence>
<dbReference type="EMBL" id="PFEU01000009">
    <property type="protein sequence ID" value="PJE76841.1"/>
    <property type="molecule type" value="Genomic_DNA"/>
</dbReference>
<dbReference type="PANTHER" id="PTHR10291:SF0">
    <property type="entry name" value="DEHYDRODOLICHYL DIPHOSPHATE SYNTHASE 2"/>
    <property type="match status" value="1"/>
</dbReference>
<protein>
    <recommendedName>
        <fullName evidence="4">Di-trans,poly-cis-decaprenylcistransferase</fullName>
    </recommendedName>
</protein>
<accession>A0A2M8LHB9</accession>
<gene>
    <name evidence="2" type="ORF">COV05_02345</name>
</gene>
<evidence type="ECO:0000256" key="1">
    <source>
        <dbReference type="ARBA" id="ARBA00022679"/>
    </source>
</evidence>
<reference evidence="3" key="1">
    <citation type="submission" date="2017-09" db="EMBL/GenBank/DDBJ databases">
        <title>Depth-based differentiation of microbial function through sediment-hosted aquifers and enrichment of novel symbionts in the deep terrestrial subsurface.</title>
        <authorList>
            <person name="Probst A.J."/>
            <person name="Ladd B."/>
            <person name="Jarett J.K."/>
            <person name="Geller-Mcgrath D.E."/>
            <person name="Sieber C.M.K."/>
            <person name="Emerson J.B."/>
            <person name="Anantharaman K."/>
            <person name="Thomas B.C."/>
            <person name="Malmstrom R."/>
            <person name="Stieglmeier M."/>
            <person name="Klingl A."/>
            <person name="Woyke T."/>
            <person name="Ryan C.M."/>
            <person name="Banfield J.F."/>
        </authorList>
    </citation>
    <scope>NUCLEOTIDE SEQUENCE [LARGE SCALE GENOMIC DNA]</scope>
</reference>
<dbReference type="PANTHER" id="PTHR10291">
    <property type="entry name" value="DEHYDRODOLICHYL DIPHOSPHATE SYNTHASE FAMILY MEMBER"/>
    <property type="match status" value="1"/>
</dbReference>
<dbReference type="AlphaFoldDB" id="A0A2M8LHB9"/>
<comment type="caution">
    <text evidence="2">The sequence shown here is derived from an EMBL/GenBank/DDBJ whole genome shotgun (WGS) entry which is preliminary data.</text>
</comment>
<dbReference type="Proteomes" id="UP000231436">
    <property type="component" value="Unassembled WGS sequence"/>
</dbReference>
<evidence type="ECO:0000313" key="2">
    <source>
        <dbReference type="EMBL" id="PJE76841.1"/>
    </source>
</evidence>
<dbReference type="Pfam" id="PF01255">
    <property type="entry name" value="Prenyltransf"/>
    <property type="match status" value="1"/>
</dbReference>
<name>A0A2M8LHB9_9BACT</name>
<dbReference type="GO" id="GO:0016094">
    <property type="term" value="P:polyprenol biosynthetic process"/>
    <property type="evidence" value="ECO:0007669"/>
    <property type="project" value="TreeGrafter"/>
</dbReference>
<dbReference type="Gene3D" id="3.40.1180.10">
    <property type="entry name" value="Decaprenyl diphosphate synthase-like"/>
    <property type="match status" value="1"/>
</dbReference>
<sequence>MGIRGTALFLVLVVTCSCLWAHRTFCRSVLRSPSELEVWRMGRLGRVYKSHEDHGSHWGRLDLYFGGNLFLRAICMKHLAIILDGNRRWAKEHGLPSLEGHRKGYENVKTIGLAALERGIEHFSVFAFSTENWKRSQEEVGYLMELLFLALTKELDFFWSRMFV</sequence>
<keyword evidence="1" id="KW-0808">Transferase</keyword>
<evidence type="ECO:0000313" key="3">
    <source>
        <dbReference type="Proteomes" id="UP000231436"/>
    </source>
</evidence>
<dbReference type="SUPFAM" id="SSF64005">
    <property type="entry name" value="Undecaprenyl diphosphate synthase"/>
    <property type="match status" value="1"/>
</dbReference>
<organism evidence="2 3">
    <name type="scientific">Candidatus Uhrbacteria bacterium CG10_big_fil_rev_8_21_14_0_10_48_16</name>
    <dbReference type="NCBI Taxonomy" id="1975038"/>
    <lineage>
        <taxon>Bacteria</taxon>
        <taxon>Candidatus Uhriibacteriota</taxon>
    </lineage>
</organism>
<dbReference type="InterPro" id="IPR001441">
    <property type="entry name" value="UPP_synth-like"/>
</dbReference>